<evidence type="ECO:0000256" key="9">
    <source>
        <dbReference type="ARBA" id="ARBA00022989"/>
    </source>
</evidence>
<dbReference type="PANTHER" id="PTHR43627">
    <property type="match status" value="1"/>
</dbReference>
<dbReference type="eggNOG" id="COG0310">
    <property type="taxonomic scope" value="Bacteria"/>
</dbReference>
<keyword evidence="12 14" id="KW-0170">Cobalt</keyword>
<reference evidence="15" key="2">
    <citation type="submission" date="2011-01" db="EMBL/GenBank/DDBJ databases">
        <title>The Non-contiguous Finished genome of Clostridium papyrosolvens.</title>
        <authorList>
            <person name="Lucas S."/>
            <person name="Copeland A."/>
            <person name="Lapidus A."/>
            <person name="Cheng J.-F."/>
            <person name="Goodwin L."/>
            <person name="Pitluck S."/>
            <person name="Misra M."/>
            <person name="Chertkov O."/>
            <person name="Detter J.C."/>
            <person name="Han C."/>
            <person name="Tapia R."/>
            <person name="Land M."/>
            <person name="Hauser L."/>
            <person name="Kyrpides N."/>
            <person name="Ivanova N."/>
            <person name="Pagani I."/>
            <person name="Mouttaki H."/>
            <person name="He Z."/>
            <person name="Zhou J."/>
            <person name="Hemme C.L."/>
            <person name="Woyke T."/>
        </authorList>
    </citation>
    <scope>NUCLEOTIDE SEQUENCE [LARGE SCALE GENOMIC DNA]</scope>
    <source>
        <strain evidence="15">DSM 2782</strain>
    </source>
</reference>
<protein>
    <recommendedName>
        <fullName evidence="14">Cobalt transport protein CbiM</fullName>
    </recommendedName>
    <alternativeName>
        <fullName evidence="14">Energy-coupling factor transporter probable substrate-capture protein CbiM</fullName>
        <shortName evidence="14">ECF transporter S component CbiM</shortName>
    </alternativeName>
</protein>
<keyword evidence="4 14" id="KW-0813">Transport</keyword>
<comment type="function">
    <text evidence="14">Part of the energy-coupling factor (ECF) transporter complex CbiMNOQ involved in cobalt import.</text>
</comment>
<keyword evidence="8 14" id="KW-0732">Signal</keyword>
<dbReference type="HAMAP" id="MF_01462">
    <property type="entry name" value="CbiM"/>
    <property type="match status" value="1"/>
</dbReference>
<keyword evidence="9 14" id="KW-1133">Transmembrane helix</keyword>
<dbReference type="NCBIfam" id="TIGR00123">
    <property type="entry name" value="cbiM"/>
    <property type="match status" value="1"/>
</dbReference>
<dbReference type="InterPro" id="IPR002751">
    <property type="entry name" value="CbiM/NikMN"/>
</dbReference>
<evidence type="ECO:0000313" key="16">
    <source>
        <dbReference type="Proteomes" id="UP000003860"/>
    </source>
</evidence>
<accession>F1T8V3</accession>
<evidence type="ECO:0000256" key="7">
    <source>
        <dbReference type="ARBA" id="ARBA00022692"/>
    </source>
</evidence>
<evidence type="ECO:0000256" key="13">
    <source>
        <dbReference type="ARBA" id="ARBA00060918"/>
    </source>
</evidence>
<dbReference type="GO" id="GO:0009236">
    <property type="term" value="P:cobalamin biosynthetic process"/>
    <property type="evidence" value="ECO:0007669"/>
    <property type="project" value="UniProtKB-UniRule"/>
</dbReference>
<dbReference type="AlphaFoldDB" id="F1T8V3"/>
<proteinExistence type="inferred from homology"/>
<feature type="transmembrane region" description="Helical" evidence="14">
    <location>
        <begin position="137"/>
        <end position="156"/>
    </location>
</feature>
<gene>
    <name evidence="14" type="primary">cbiM</name>
    <name evidence="15" type="ORF">Cpap_3362</name>
</gene>
<evidence type="ECO:0000256" key="1">
    <source>
        <dbReference type="ARBA" id="ARBA00004429"/>
    </source>
</evidence>
<comment type="similarity">
    <text evidence="13 14">Belongs to the CbiM family.</text>
</comment>
<dbReference type="Pfam" id="PF01891">
    <property type="entry name" value="CbiM"/>
    <property type="match status" value="1"/>
</dbReference>
<evidence type="ECO:0000256" key="5">
    <source>
        <dbReference type="ARBA" id="ARBA00022475"/>
    </source>
</evidence>
<comment type="subcellular location">
    <subcellularLocation>
        <location evidence="1">Cell inner membrane</location>
        <topology evidence="1">Multi-pass membrane protein</topology>
    </subcellularLocation>
    <subcellularLocation>
        <location evidence="14">Cell membrane</location>
        <topology evidence="14">Multi-pass membrane protein</topology>
    </subcellularLocation>
</comment>
<dbReference type="OrthoDB" id="9809846at2"/>
<evidence type="ECO:0000256" key="2">
    <source>
        <dbReference type="ARBA" id="ARBA00004953"/>
    </source>
</evidence>
<dbReference type="GO" id="GO:0043190">
    <property type="term" value="C:ATP-binding cassette (ABC) transporter complex"/>
    <property type="evidence" value="ECO:0007669"/>
    <property type="project" value="InterPro"/>
</dbReference>
<dbReference type="UniPathway" id="UPA00148"/>
<dbReference type="EMBL" id="ACXX02000002">
    <property type="protein sequence ID" value="EGD48935.1"/>
    <property type="molecule type" value="Genomic_DNA"/>
</dbReference>
<comment type="caution">
    <text evidence="15">The sequence shown here is derived from an EMBL/GenBank/DDBJ whole genome shotgun (WGS) entry which is preliminary data.</text>
</comment>
<keyword evidence="7 14" id="KW-0812">Transmembrane</keyword>
<dbReference type="Proteomes" id="UP000003860">
    <property type="component" value="Unassembled WGS sequence"/>
</dbReference>
<evidence type="ECO:0000256" key="4">
    <source>
        <dbReference type="ARBA" id="ARBA00022448"/>
    </source>
</evidence>
<dbReference type="NCBIfam" id="NF006184">
    <property type="entry name" value="PRK08319.1"/>
    <property type="match status" value="1"/>
</dbReference>
<reference evidence="15" key="1">
    <citation type="submission" date="2009-07" db="EMBL/GenBank/DDBJ databases">
        <authorList>
            <consortium name="US DOE Joint Genome Institute (JGI-PGF)"/>
            <person name="Lucas S."/>
            <person name="Copeland A."/>
            <person name="Lapidus A."/>
            <person name="Glavina del Rio T."/>
            <person name="Tice H."/>
            <person name="Bruce D."/>
            <person name="Goodwin L."/>
            <person name="Pitluck S."/>
            <person name="Larimer F."/>
            <person name="Land M.L."/>
            <person name="Mouttaki H."/>
            <person name="He Z."/>
            <person name="Zhou J."/>
            <person name="Hemme C.L."/>
        </authorList>
    </citation>
    <scope>NUCLEOTIDE SEQUENCE</scope>
    <source>
        <strain evidence="15">DSM 2782</strain>
    </source>
</reference>
<evidence type="ECO:0000256" key="11">
    <source>
        <dbReference type="ARBA" id="ARBA00023136"/>
    </source>
</evidence>
<comment type="subunit">
    <text evidence="14">Forms an energy-coupling factor (ECF) transporter complex composed of an ATP-binding protein (A component, CbiO), a transmembrane protein (T component, CbiQ) and 2 possible substrate-capture proteins (S components, CbiM and CbiN) of unknown stoichimetry.</text>
</comment>
<keyword evidence="5 14" id="KW-1003">Cell membrane</keyword>
<evidence type="ECO:0000256" key="6">
    <source>
        <dbReference type="ARBA" id="ARBA00022573"/>
    </source>
</evidence>
<evidence type="ECO:0000313" key="15">
    <source>
        <dbReference type="EMBL" id="EGD48935.1"/>
    </source>
</evidence>
<keyword evidence="16" id="KW-1185">Reference proteome</keyword>
<dbReference type="GO" id="GO:0015087">
    <property type="term" value="F:cobalt ion transmembrane transporter activity"/>
    <property type="evidence" value="ECO:0007669"/>
    <property type="project" value="UniProtKB-UniRule"/>
</dbReference>
<comment type="pathway">
    <text evidence="2 14">Cofactor biosynthesis; adenosylcobalamin biosynthesis.</text>
</comment>
<evidence type="ECO:0000256" key="12">
    <source>
        <dbReference type="ARBA" id="ARBA00023285"/>
    </source>
</evidence>
<feature type="signal peptide" evidence="14">
    <location>
        <begin position="1"/>
        <end position="27"/>
    </location>
</feature>
<dbReference type="STRING" id="588581.Cpap_3362"/>
<evidence type="ECO:0000256" key="8">
    <source>
        <dbReference type="ARBA" id="ARBA00022729"/>
    </source>
</evidence>
<evidence type="ECO:0000256" key="10">
    <source>
        <dbReference type="ARBA" id="ARBA00023065"/>
    </source>
</evidence>
<dbReference type="RefSeq" id="WP_004616982.1">
    <property type="nucleotide sequence ID" value="NZ_ACXX02000002.1"/>
</dbReference>
<feature type="transmembrane region" description="Helical" evidence="14">
    <location>
        <begin position="207"/>
        <end position="233"/>
    </location>
</feature>
<keyword evidence="6 14" id="KW-0169">Cobalamin biosynthesis</keyword>
<keyword evidence="11 14" id="KW-0472">Membrane</keyword>
<organism evidence="15 16">
    <name type="scientific">Ruminiclostridium papyrosolvens DSM 2782</name>
    <dbReference type="NCBI Taxonomy" id="588581"/>
    <lineage>
        <taxon>Bacteria</taxon>
        <taxon>Bacillati</taxon>
        <taxon>Bacillota</taxon>
        <taxon>Clostridia</taxon>
        <taxon>Eubacteriales</taxon>
        <taxon>Oscillospiraceae</taxon>
        <taxon>Ruminiclostridium</taxon>
    </lineage>
</organism>
<keyword evidence="3 14" id="KW-0171">Cobalt transport</keyword>
<keyword evidence="10 14" id="KW-0406">Ion transport</keyword>
<evidence type="ECO:0000256" key="14">
    <source>
        <dbReference type="HAMAP-Rule" id="MF_01462"/>
    </source>
</evidence>
<evidence type="ECO:0000256" key="3">
    <source>
        <dbReference type="ARBA" id="ARBA00022426"/>
    </source>
</evidence>
<feature type="transmembrane region" description="Helical" evidence="14">
    <location>
        <begin position="107"/>
        <end position="130"/>
    </location>
</feature>
<dbReference type="InterPro" id="IPR018024">
    <property type="entry name" value="CbiM"/>
</dbReference>
<dbReference type="FunFam" id="1.10.1760.20:FF:000001">
    <property type="entry name" value="Cobalt transport protein CbiM"/>
    <property type="match status" value="1"/>
</dbReference>
<dbReference type="Gene3D" id="1.10.1760.20">
    <property type="match status" value="1"/>
</dbReference>
<sequence precursor="true">MKRVRVKNYLVCLLIAVCAIFIFPANASAMHIMEGYLAPGWCISWGVLCMPFLLIGFFSIKKKIEISSKNLTLLAMCGAFAFVLSALKMPSVTGSCSHPTGVGLGAVLFGPTAMSVIGAIILLFQAILLAHGGITTLGANVFSMAIVGPLVSFGVFKLSKRLGAKAGLAVFLAAFFGDLMTYVITSVELAMAYPDATGGFMVSLGKFISIFAFTQVPLAVCEGLLTVVIYNVLAKYSAKELKALSAIY</sequence>
<feature type="transmembrane region" description="Helical" evidence="14">
    <location>
        <begin position="168"/>
        <end position="187"/>
    </location>
</feature>
<name>F1T8V3_9FIRM</name>
<feature type="chain" id="PRO_5039769476" description="Cobalt transport protein CbiM" evidence="14">
    <location>
        <begin position="28"/>
        <end position="248"/>
    </location>
</feature>
<feature type="transmembrane region" description="Helical" evidence="14">
    <location>
        <begin position="37"/>
        <end position="58"/>
    </location>
</feature>
<dbReference type="PANTHER" id="PTHR43627:SF1">
    <property type="entry name" value="COBALT TRANSPORT PROTEIN CBIM"/>
    <property type="match status" value="1"/>
</dbReference>